<comment type="similarity">
    <text evidence="1">Belongs to the class-I pyridoxal-phosphate-dependent aminotransferase family.</text>
</comment>
<feature type="domain" description="Aminotransferase class I/classII large" evidence="3">
    <location>
        <begin position="42"/>
        <end position="413"/>
    </location>
</feature>
<evidence type="ECO:0000256" key="1">
    <source>
        <dbReference type="ARBA" id="ARBA00007441"/>
    </source>
</evidence>
<keyword evidence="2" id="KW-0663">Pyridoxal phosphate</keyword>
<evidence type="ECO:0000256" key="2">
    <source>
        <dbReference type="ARBA" id="ARBA00022898"/>
    </source>
</evidence>
<dbReference type="GO" id="GO:0030170">
    <property type="term" value="F:pyridoxal phosphate binding"/>
    <property type="evidence" value="ECO:0007669"/>
    <property type="project" value="InterPro"/>
</dbReference>
<dbReference type="GO" id="GO:0008483">
    <property type="term" value="F:transaminase activity"/>
    <property type="evidence" value="ECO:0007669"/>
    <property type="project" value="TreeGrafter"/>
</dbReference>
<dbReference type="EMBL" id="DS231700">
    <property type="protein sequence ID" value="KNB01613.1"/>
    <property type="molecule type" value="Genomic_DNA"/>
</dbReference>
<reference evidence="4" key="2">
    <citation type="journal article" date="2010" name="Nature">
        <title>Comparative genomics reveals mobile pathogenicity chromosomes in Fusarium.</title>
        <authorList>
            <person name="Ma L.J."/>
            <person name="van der Does H.C."/>
            <person name="Borkovich K.A."/>
            <person name="Coleman J.J."/>
            <person name="Daboussi M.J."/>
            <person name="Di Pietro A."/>
            <person name="Dufresne M."/>
            <person name="Freitag M."/>
            <person name="Grabherr M."/>
            <person name="Henrissat B."/>
            <person name="Houterman P.M."/>
            <person name="Kang S."/>
            <person name="Shim W.B."/>
            <person name="Woloshuk C."/>
            <person name="Xie X."/>
            <person name="Xu J.R."/>
            <person name="Antoniw J."/>
            <person name="Baker S.E."/>
            <person name="Bluhm B.H."/>
            <person name="Breakspear A."/>
            <person name="Brown D.W."/>
            <person name="Butchko R.A."/>
            <person name="Chapman S."/>
            <person name="Coulson R."/>
            <person name="Coutinho P.M."/>
            <person name="Danchin E.G."/>
            <person name="Diener A."/>
            <person name="Gale L.R."/>
            <person name="Gardiner D.M."/>
            <person name="Goff S."/>
            <person name="Hammond-Kosack K.E."/>
            <person name="Hilburn K."/>
            <person name="Hua-Van A."/>
            <person name="Jonkers W."/>
            <person name="Kazan K."/>
            <person name="Kodira C.D."/>
            <person name="Koehrsen M."/>
            <person name="Kumar L."/>
            <person name="Lee Y.H."/>
            <person name="Li L."/>
            <person name="Manners J.M."/>
            <person name="Miranda-Saavedra D."/>
            <person name="Mukherjee M."/>
            <person name="Park G."/>
            <person name="Park J."/>
            <person name="Park S.Y."/>
            <person name="Proctor R.H."/>
            <person name="Regev A."/>
            <person name="Ruiz-Roldan M.C."/>
            <person name="Sain D."/>
            <person name="Sakthikumar S."/>
            <person name="Sykes S."/>
            <person name="Schwartz D.C."/>
            <person name="Turgeon B.G."/>
            <person name="Wapinski I."/>
            <person name="Yoder O."/>
            <person name="Young S."/>
            <person name="Zeng Q."/>
            <person name="Zhou S."/>
            <person name="Galagan J."/>
            <person name="Cuomo C.A."/>
            <person name="Kistler H.C."/>
            <person name="Rep M."/>
        </authorList>
    </citation>
    <scope>NUCLEOTIDE SEQUENCE [LARGE SCALE GENOMIC DNA]</scope>
    <source>
        <strain evidence="4">4287</strain>
    </source>
</reference>
<dbReference type="InterPro" id="IPR050478">
    <property type="entry name" value="Ethylene_sulfur-biosynth"/>
</dbReference>
<dbReference type="InterPro" id="IPR015421">
    <property type="entry name" value="PyrdxlP-dep_Trfase_major"/>
</dbReference>
<dbReference type="CDD" id="cd00609">
    <property type="entry name" value="AAT_like"/>
    <property type="match status" value="1"/>
</dbReference>
<dbReference type="SUPFAM" id="SSF53383">
    <property type="entry name" value="PLP-dependent transferases"/>
    <property type="match status" value="1"/>
</dbReference>
<dbReference type="OrthoDB" id="7042322at2759"/>
<organism evidence="4 5">
    <name type="scientific">Fusarium oxysporum f. sp. lycopersici (strain 4287 / CBS 123668 / FGSC 9935 / NRRL 34936)</name>
    <name type="common">Fusarium vascular wilt of tomato</name>
    <dbReference type="NCBI Taxonomy" id="426428"/>
    <lineage>
        <taxon>Eukaryota</taxon>
        <taxon>Fungi</taxon>
        <taxon>Dikarya</taxon>
        <taxon>Ascomycota</taxon>
        <taxon>Pezizomycotina</taxon>
        <taxon>Sordariomycetes</taxon>
        <taxon>Hypocreomycetidae</taxon>
        <taxon>Hypocreales</taxon>
        <taxon>Nectriaceae</taxon>
        <taxon>Fusarium</taxon>
        <taxon>Fusarium oxysporum species complex</taxon>
    </lineage>
</organism>
<dbReference type="GeneID" id="28946832"/>
<dbReference type="Gene3D" id="3.90.1150.10">
    <property type="entry name" value="Aspartate Aminotransferase, domain 1"/>
    <property type="match status" value="1"/>
</dbReference>
<dbReference type="VEuPathDB" id="FungiDB:FOXG_04817"/>
<evidence type="ECO:0000313" key="5">
    <source>
        <dbReference type="Proteomes" id="UP000009097"/>
    </source>
</evidence>
<evidence type="ECO:0000313" key="4">
    <source>
        <dbReference type="EMBL" id="KNB01613.1"/>
    </source>
</evidence>
<dbReference type="KEGG" id="fox:FOXG_04817"/>
<dbReference type="Gene3D" id="3.40.640.10">
    <property type="entry name" value="Type I PLP-dependent aspartate aminotransferase-like (Major domain)"/>
    <property type="match status" value="1"/>
</dbReference>
<dbReference type="PANTHER" id="PTHR43795:SF63">
    <property type="entry name" value="PUTATIVE (AFU_ORTHOLOGUE AFUA_4G00630)-RELATED"/>
    <property type="match status" value="1"/>
</dbReference>
<dbReference type="InterPro" id="IPR015424">
    <property type="entry name" value="PyrdxlP-dep_Trfase"/>
</dbReference>
<name>A0A0J9URM8_FUSO4</name>
<accession>A0A0J9URM8</accession>
<dbReference type="PROSITE" id="PS00105">
    <property type="entry name" value="AA_TRANSFER_CLASS_1"/>
    <property type="match status" value="1"/>
</dbReference>
<evidence type="ECO:0000259" key="3">
    <source>
        <dbReference type="Pfam" id="PF00155"/>
    </source>
</evidence>
<dbReference type="Pfam" id="PF00155">
    <property type="entry name" value="Aminotran_1_2"/>
    <property type="match status" value="1"/>
</dbReference>
<gene>
    <name evidence="4" type="ORF">FOXG_04817</name>
</gene>
<dbReference type="RefSeq" id="XP_018239658.1">
    <property type="nucleotide sequence ID" value="XM_018382855.1"/>
</dbReference>
<sequence>MSQSDCISPRGVGFLPDAPKFFDVLNDLWDPETNPEGIVNLGLAENALMQTEMTSFINSHLRAEPHALTYGDGFTGSKLLKEAFCQLLNDYFNPRIPVLPSHLTITPGVGNAIECCAWSLFNSQDQVLIGRPYWTAFNYIFGIRAGVQVREVSFSGTDPFCLEAINEYEKEYIQAQKEGKCVQAILLCSPHNPLGRCYSKRVLIAYMRLCGKLGLHLIVDEIYALSVFENPEMDDPVPFTSILSLSAEGLMDPRKVHVQWGFSKDFGATGIRIGCLISQSNPLFLKSLESFSLFNFPSSLADNVAASLLLDKEFTKSYILLYRSRLSQSYKHVTQFLQEHGIPYRKSNASLFLMVNLTAASHHYATSDDDILALLRKEKLYITSASGYRNEEPGWFRLVIAHPQYVLDEGLKRMLRALS</sequence>
<dbReference type="InterPro" id="IPR015422">
    <property type="entry name" value="PyrdxlP-dep_Trfase_small"/>
</dbReference>
<dbReference type="PRINTS" id="PR00753">
    <property type="entry name" value="ACCSYNTHASE"/>
</dbReference>
<dbReference type="PANTHER" id="PTHR43795">
    <property type="entry name" value="BIFUNCTIONAL ASPARTATE AMINOTRANSFERASE AND GLUTAMATE/ASPARTATE-PREPHENATE AMINOTRANSFERASE-RELATED"/>
    <property type="match status" value="1"/>
</dbReference>
<protein>
    <recommendedName>
        <fullName evidence="3">Aminotransferase class I/classII large domain-containing protein</fullName>
    </recommendedName>
</protein>
<reference evidence="4" key="1">
    <citation type="submission" date="2007-04" db="EMBL/GenBank/DDBJ databases">
        <authorList>
            <consortium name="The Broad Institute Genome Sequencing Platform"/>
            <person name="Birren B."/>
            <person name="Lander E."/>
            <person name="Galagan J."/>
            <person name="Nusbaum C."/>
            <person name="Devon K."/>
            <person name="Ma L.-J."/>
            <person name="Jaffe D."/>
            <person name="Butler J."/>
            <person name="Alvarez P."/>
            <person name="Gnerre S."/>
            <person name="Grabherr M."/>
            <person name="Kleber M."/>
            <person name="Mauceli E."/>
            <person name="Brockman W."/>
            <person name="MacCallum I.A."/>
            <person name="Young S."/>
            <person name="LaButti K."/>
            <person name="DeCaprio D."/>
            <person name="Crawford M."/>
            <person name="Koehrsen M."/>
            <person name="Engels R."/>
            <person name="Montgomery P."/>
            <person name="Pearson M."/>
            <person name="Howarth C."/>
            <person name="Larson L."/>
            <person name="White J."/>
            <person name="O'Leary S."/>
            <person name="Kodira C."/>
            <person name="Zeng Q."/>
            <person name="Yandava C."/>
            <person name="Alvarado L."/>
            <person name="Kistler C."/>
            <person name="Shim W.-B."/>
            <person name="Kang S."/>
            <person name="Woloshuk C."/>
        </authorList>
    </citation>
    <scope>NUCLEOTIDE SEQUENCE</scope>
    <source>
        <strain evidence="4">4287</strain>
    </source>
</reference>
<dbReference type="Proteomes" id="UP000009097">
    <property type="component" value="Unassembled WGS sequence"/>
</dbReference>
<dbReference type="InterPro" id="IPR004839">
    <property type="entry name" value="Aminotransferase_I/II_large"/>
</dbReference>
<dbReference type="InterPro" id="IPR004838">
    <property type="entry name" value="NHTrfase_class1_PyrdxlP-BS"/>
</dbReference>
<proteinExistence type="inferred from homology"/>
<dbReference type="GO" id="GO:0006520">
    <property type="term" value="P:amino acid metabolic process"/>
    <property type="evidence" value="ECO:0007669"/>
    <property type="project" value="TreeGrafter"/>
</dbReference>
<dbReference type="AlphaFoldDB" id="A0A0J9URM8"/>